<keyword evidence="3" id="KW-0285">Flavoprotein</keyword>
<dbReference type="SUPFAM" id="SSF52833">
    <property type="entry name" value="Thioredoxin-like"/>
    <property type="match status" value="1"/>
</dbReference>
<comment type="caution">
    <text evidence="6">The sequence shown here is derived from an EMBL/GenBank/DDBJ whole genome shotgun (WGS) entry which is preliminary data.</text>
</comment>
<protein>
    <submittedName>
        <fullName evidence="6">FAD-dependent monooxygenase</fullName>
    </submittedName>
</protein>
<organism evidence="6 7">
    <name type="scientific">Sphaerisporangium aureirubrum</name>
    <dbReference type="NCBI Taxonomy" id="1544736"/>
    <lineage>
        <taxon>Bacteria</taxon>
        <taxon>Bacillati</taxon>
        <taxon>Actinomycetota</taxon>
        <taxon>Actinomycetes</taxon>
        <taxon>Streptosporangiales</taxon>
        <taxon>Streptosporangiaceae</taxon>
        <taxon>Sphaerisporangium</taxon>
    </lineage>
</organism>
<keyword evidence="7" id="KW-1185">Reference proteome</keyword>
<dbReference type="Pfam" id="PF21274">
    <property type="entry name" value="Rng_hyd_C"/>
    <property type="match status" value="1"/>
</dbReference>
<keyword evidence="4" id="KW-0274">FAD</keyword>
<dbReference type="InterPro" id="IPR050641">
    <property type="entry name" value="RIFMO-like"/>
</dbReference>
<dbReference type="InterPro" id="IPR036249">
    <property type="entry name" value="Thioredoxin-like_sf"/>
</dbReference>
<dbReference type="Proteomes" id="UP001596137">
    <property type="component" value="Unassembled WGS sequence"/>
</dbReference>
<evidence type="ECO:0000313" key="6">
    <source>
        <dbReference type="EMBL" id="MFC6087186.1"/>
    </source>
</evidence>
<comment type="similarity">
    <text evidence="2">Belongs to the PheA/TfdB FAD monooxygenase family.</text>
</comment>
<dbReference type="Gene3D" id="3.50.50.60">
    <property type="entry name" value="FAD/NAD(P)-binding domain"/>
    <property type="match status" value="1"/>
</dbReference>
<evidence type="ECO:0000256" key="2">
    <source>
        <dbReference type="ARBA" id="ARBA00007801"/>
    </source>
</evidence>
<dbReference type="Gene3D" id="3.30.70.2450">
    <property type="match status" value="1"/>
</dbReference>
<dbReference type="RefSeq" id="WP_380763197.1">
    <property type="nucleotide sequence ID" value="NZ_JBHSRF010000120.1"/>
</dbReference>
<evidence type="ECO:0000256" key="4">
    <source>
        <dbReference type="ARBA" id="ARBA00022827"/>
    </source>
</evidence>
<dbReference type="PANTHER" id="PTHR43004">
    <property type="entry name" value="TRK SYSTEM POTASSIUM UPTAKE PROTEIN"/>
    <property type="match status" value="1"/>
</dbReference>
<evidence type="ECO:0000313" key="7">
    <source>
        <dbReference type="Proteomes" id="UP001596137"/>
    </source>
</evidence>
<dbReference type="SUPFAM" id="SSF51905">
    <property type="entry name" value="FAD/NAD(P)-binding domain"/>
    <property type="match status" value="1"/>
</dbReference>
<dbReference type="GO" id="GO:0004497">
    <property type="term" value="F:monooxygenase activity"/>
    <property type="evidence" value="ECO:0007669"/>
    <property type="project" value="UniProtKB-KW"/>
</dbReference>
<evidence type="ECO:0000256" key="1">
    <source>
        <dbReference type="ARBA" id="ARBA00001974"/>
    </source>
</evidence>
<feature type="domain" description="FAD-binding" evidence="5">
    <location>
        <begin position="4"/>
        <end position="345"/>
    </location>
</feature>
<name>A0ABW1NW26_9ACTN</name>
<dbReference type="PRINTS" id="PR00420">
    <property type="entry name" value="RNGMNOXGNASE"/>
</dbReference>
<dbReference type="EMBL" id="JBHSRF010000120">
    <property type="protein sequence ID" value="MFC6087186.1"/>
    <property type="molecule type" value="Genomic_DNA"/>
</dbReference>
<gene>
    <name evidence="6" type="ORF">ACFP1K_38890</name>
</gene>
<dbReference type="PANTHER" id="PTHR43004:SF19">
    <property type="entry name" value="BINDING MONOOXYGENASE, PUTATIVE (JCVI)-RELATED"/>
    <property type="match status" value="1"/>
</dbReference>
<keyword evidence="6" id="KW-0560">Oxidoreductase</keyword>
<sequence length="503" mass="53192">MERIPVLIAGAGPTGLTLAIELARRGIPFLLADRRAGDPIGSRGKGLQPRTLEVFDDLGVLDAVLDTGAPYPPMRAYAGGAVVWEGRMHEPADPTPDVPHPSLLMLPQWRTEQVLRDRLRELGGRIEAGTELTAFEQDAGGVTVTLRGPDGAARRTRAEYLVGADGGHSLVRTTLGVPFAGDTFESERLLIGDVTTGDVDRVHWHIWSEPATQRLGAGLCPLPGTDAYQFTAQPPEDETPEMSLAYFQRLLDDARGGPGVTLTSLTWSSLYRVNIRMAERFRVGRVFLAGDAAHVHSPAGGQGLNTGVQDAYNLGWKLAGVLAGAPEALLDTYEEERLPVAAGVLGLSTALLDKGRRGDADAHERGEETTQLLLSYRGGSLADIGARAGDRAPDAPCRTADGRPGRLFDVLRGPHVTVLVLDGDGGATAFLPAGDPLVRVRTVGAAGDLVDDGGHIRAAYGDKGVVVIRPDGYIGAVTGDPAEAAGYLARLGHPRRALTAQAR</sequence>
<accession>A0ABW1NW26</accession>
<dbReference type="Gene3D" id="3.40.30.120">
    <property type="match status" value="1"/>
</dbReference>
<keyword evidence="6" id="KW-0503">Monooxygenase</keyword>
<evidence type="ECO:0000259" key="5">
    <source>
        <dbReference type="Pfam" id="PF01494"/>
    </source>
</evidence>
<dbReference type="NCBIfam" id="NF004832">
    <property type="entry name" value="PRK06184.1"/>
    <property type="match status" value="1"/>
</dbReference>
<evidence type="ECO:0000256" key="3">
    <source>
        <dbReference type="ARBA" id="ARBA00022630"/>
    </source>
</evidence>
<reference evidence="7" key="1">
    <citation type="journal article" date="2019" name="Int. J. Syst. Evol. Microbiol.">
        <title>The Global Catalogue of Microorganisms (GCM) 10K type strain sequencing project: providing services to taxonomists for standard genome sequencing and annotation.</title>
        <authorList>
            <consortium name="The Broad Institute Genomics Platform"/>
            <consortium name="The Broad Institute Genome Sequencing Center for Infectious Disease"/>
            <person name="Wu L."/>
            <person name="Ma J."/>
        </authorList>
    </citation>
    <scope>NUCLEOTIDE SEQUENCE [LARGE SCALE GENOMIC DNA]</scope>
    <source>
        <strain evidence="7">JCM 30346</strain>
    </source>
</reference>
<dbReference type="InterPro" id="IPR002938">
    <property type="entry name" value="FAD-bd"/>
</dbReference>
<dbReference type="InterPro" id="IPR036188">
    <property type="entry name" value="FAD/NAD-bd_sf"/>
</dbReference>
<proteinExistence type="inferred from homology"/>
<comment type="cofactor">
    <cofactor evidence="1">
        <name>FAD</name>
        <dbReference type="ChEBI" id="CHEBI:57692"/>
    </cofactor>
</comment>
<dbReference type="Pfam" id="PF01494">
    <property type="entry name" value="FAD_binding_3"/>
    <property type="match status" value="1"/>
</dbReference>